<feature type="transmembrane region" description="Helical" evidence="1">
    <location>
        <begin position="6"/>
        <end position="25"/>
    </location>
</feature>
<reference evidence="2 3" key="1">
    <citation type="submission" date="2023-07" db="EMBL/GenBank/DDBJ databases">
        <title>Genomic Encyclopedia of Type Strains, Phase IV (KMG-IV): sequencing the most valuable type-strain genomes for metagenomic binning, comparative biology and taxonomic classification.</title>
        <authorList>
            <person name="Goeker M."/>
        </authorList>
    </citation>
    <scope>NUCLEOTIDE SEQUENCE [LARGE SCALE GENOMIC DNA]</scope>
    <source>
        <strain evidence="2 3">DSM 5896</strain>
    </source>
</reference>
<proteinExistence type="predicted"/>
<dbReference type="EMBL" id="JAUSVK010000001">
    <property type="protein sequence ID" value="MDQ0394702.1"/>
    <property type="molecule type" value="Genomic_DNA"/>
</dbReference>
<keyword evidence="1" id="KW-0472">Membrane</keyword>
<evidence type="ECO:0000313" key="2">
    <source>
        <dbReference type="EMBL" id="MDQ0394702.1"/>
    </source>
</evidence>
<dbReference type="Proteomes" id="UP001237448">
    <property type="component" value="Unassembled WGS sequence"/>
</dbReference>
<accession>A0ABU0FJB8</accession>
<keyword evidence="1" id="KW-1133">Transmembrane helix</keyword>
<protein>
    <submittedName>
        <fullName evidence="2">Uncharacterized protein</fullName>
    </submittedName>
</protein>
<sequence length="85" mass="9363">MLRPFFYEFVLFLLPFLAYALYLHARRRNGFSLQGWERAPLLGLLALGVVCVGVGLALFAHFGGVPAGSAYVPAHMENGKLVQPE</sequence>
<dbReference type="Pfam" id="PF19606">
    <property type="entry name" value="DUF6111"/>
    <property type="match status" value="1"/>
</dbReference>
<keyword evidence="1" id="KW-0812">Transmembrane</keyword>
<name>A0ABU0FJB8_9HYPH</name>
<comment type="caution">
    <text evidence="2">The sequence shown here is derived from an EMBL/GenBank/DDBJ whole genome shotgun (WGS) entry which is preliminary data.</text>
</comment>
<feature type="transmembrane region" description="Helical" evidence="1">
    <location>
        <begin position="41"/>
        <end position="62"/>
    </location>
</feature>
<keyword evidence="3" id="KW-1185">Reference proteome</keyword>
<gene>
    <name evidence="2" type="ORF">J3R73_004494</name>
</gene>
<dbReference type="RefSeq" id="WP_307432258.1">
    <property type="nucleotide sequence ID" value="NZ_JAUSVK010000001.1"/>
</dbReference>
<evidence type="ECO:0000313" key="3">
    <source>
        <dbReference type="Proteomes" id="UP001237448"/>
    </source>
</evidence>
<evidence type="ECO:0000256" key="1">
    <source>
        <dbReference type="SAM" id="Phobius"/>
    </source>
</evidence>
<organism evidence="2 3">
    <name type="scientific">Labrys monachus</name>
    <dbReference type="NCBI Taxonomy" id="217067"/>
    <lineage>
        <taxon>Bacteria</taxon>
        <taxon>Pseudomonadati</taxon>
        <taxon>Pseudomonadota</taxon>
        <taxon>Alphaproteobacteria</taxon>
        <taxon>Hyphomicrobiales</taxon>
        <taxon>Xanthobacteraceae</taxon>
        <taxon>Labrys</taxon>
    </lineage>
</organism>
<dbReference type="InterPro" id="IPR046093">
    <property type="entry name" value="DUF6111"/>
</dbReference>